<dbReference type="EMBL" id="KZ679259">
    <property type="protein sequence ID" value="PTB43261.1"/>
    <property type="molecule type" value="Genomic_DNA"/>
</dbReference>
<evidence type="ECO:0000256" key="3">
    <source>
        <dbReference type="ARBA" id="ARBA00022692"/>
    </source>
</evidence>
<feature type="transmembrane region" description="Helical" evidence="7">
    <location>
        <begin position="127"/>
        <end position="147"/>
    </location>
</feature>
<evidence type="ECO:0000313" key="9">
    <source>
        <dbReference type="Proteomes" id="UP000240493"/>
    </source>
</evidence>
<evidence type="ECO:0000313" key="8">
    <source>
        <dbReference type="EMBL" id="PTB43261.1"/>
    </source>
</evidence>
<feature type="binding site" evidence="6">
    <location>
        <position position="113"/>
    </location>
    <ligand>
        <name>Zn(2+)</name>
        <dbReference type="ChEBI" id="CHEBI:29105"/>
    </ligand>
</feature>
<reference evidence="8 9" key="1">
    <citation type="submission" date="2016-07" db="EMBL/GenBank/DDBJ databases">
        <title>Multiple horizontal gene transfer events from other fungi enriched the ability of initially mycotrophic Trichoderma (Ascomycota) to feed on dead plant biomass.</title>
        <authorList>
            <consortium name="DOE Joint Genome Institute"/>
            <person name="Aerts A."/>
            <person name="Atanasova L."/>
            <person name="Chenthamara K."/>
            <person name="Zhang J."/>
            <person name="Grujic M."/>
            <person name="Henrissat B."/>
            <person name="Kuo A."/>
            <person name="Salamov A."/>
            <person name="Lipzen A."/>
            <person name="Labutti K."/>
            <person name="Barry K."/>
            <person name="Miao Y."/>
            <person name="Rahimi M.J."/>
            <person name="Shen Q."/>
            <person name="Grigoriev I.V."/>
            <person name="Kubicek C.P."/>
            <person name="Druzhinina I.S."/>
        </authorList>
    </citation>
    <scope>NUCLEOTIDE SEQUENCE [LARGE SCALE GENOMIC DNA]</scope>
    <source>
        <strain evidence="8 9">CBS 433.97</strain>
    </source>
</reference>
<evidence type="ECO:0000256" key="7">
    <source>
        <dbReference type="SAM" id="Phobius"/>
    </source>
</evidence>
<feature type="binding site" evidence="6">
    <location>
        <position position="259"/>
    </location>
    <ligand>
        <name>Zn(2+)</name>
        <dbReference type="ChEBI" id="CHEBI:29105"/>
    </ligand>
</feature>
<organism evidence="8 9">
    <name type="scientific">Trichoderma asperellum (strain ATCC 204424 / CBS 433.97 / NBRC 101777)</name>
    <dbReference type="NCBI Taxonomy" id="1042311"/>
    <lineage>
        <taxon>Eukaryota</taxon>
        <taxon>Fungi</taxon>
        <taxon>Dikarya</taxon>
        <taxon>Ascomycota</taxon>
        <taxon>Pezizomycotina</taxon>
        <taxon>Sordariomycetes</taxon>
        <taxon>Hypocreomycetidae</taxon>
        <taxon>Hypocreales</taxon>
        <taxon>Hypocreaceae</taxon>
        <taxon>Trichoderma</taxon>
    </lineage>
</organism>
<feature type="transmembrane region" description="Helical" evidence="7">
    <location>
        <begin position="159"/>
        <end position="178"/>
    </location>
</feature>
<keyword evidence="6" id="KW-0862">Zinc</keyword>
<evidence type="ECO:0000256" key="5">
    <source>
        <dbReference type="ARBA" id="ARBA00023136"/>
    </source>
</evidence>
<dbReference type="GO" id="GO:0046872">
    <property type="term" value="F:metal ion binding"/>
    <property type="evidence" value="ECO:0007669"/>
    <property type="project" value="UniProtKB-KW"/>
</dbReference>
<dbReference type="InterPro" id="IPR004254">
    <property type="entry name" value="AdipoR/HlyIII-related"/>
</dbReference>
<dbReference type="PANTHER" id="PTHR20855">
    <property type="entry name" value="ADIPOR/PROGESTIN RECEPTOR-RELATED"/>
    <property type="match status" value="1"/>
</dbReference>
<keyword evidence="9" id="KW-1185">Reference proteome</keyword>
<evidence type="ECO:0000256" key="6">
    <source>
        <dbReference type="PIRSR" id="PIRSR604254-1"/>
    </source>
</evidence>
<feature type="transmembrane region" description="Helical" evidence="7">
    <location>
        <begin position="92"/>
        <end position="115"/>
    </location>
</feature>
<gene>
    <name evidence="8" type="ORF">M441DRAFT_67017</name>
</gene>
<feature type="transmembrane region" description="Helical" evidence="7">
    <location>
        <begin position="224"/>
        <end position="241"/>
    </location>
</feature>
<evidence type="ECO:0008006" key="10">
    <source>
        <dbReference type="Google" id="ProtNLM"/>
    </source>
</evidence>
<proteinExistence type="inferred from homology"/>
<accession>A0A2T3ZEM6</accession>
<keyword evidence="6" id="KW-0479">Metal-binding</keyword>
<dbReference type="Proteomes" id="UP000240493">
    <property type="component" value="Unassembled WGS sequence"/>
</dbReference>
<dbReference type="Pfam" id="PF03006">
    <property type="entry name" value="HlyIII"/>
    <property type="match status" value="1"/>
</dbReference>
<protein>
    <recommendedName>
        <fullName evidence="10">MPR-like GPCR protein</fullName>
    </recommendedName>
</protein>
<keyword evidence="5 7" id="KW-0472">Membrane</keyword>
<feature type="transmembrane region" description="Helical" evidence="7">
    <location>
        <begin position="58"/>
        <end position="80"/>
    </location>
</feature>
<dbReference type="GO" id="GO:0006882">
    <property type="term" value="P:intracellular zinc ion homeostasis"/>
    <property type="evidence" value="ECO:0007669"/>
    <property type="project" value="TreeGrafter"/>
</dbReference>
<dbReference type="OrthoDB" id="529367at2759"/>
<comment type="similarity">
    <text evidence="2">Belongs to the ADIPOR family.</text>
</comment>
<name>A0A2T3ZEM6_TRIA4</name>
<dbReference type="GO" id="GO:0016020">
    <property type="term" value="C:membrane"/>
    <property type="evidence" value="ECO:0007669"/>
    <property type="project" value="UniProtKB-SubCell"/>
</dbReference>
<feature type="binding site" evidence="6">
    <location>
        <position position="263"/>
    </location>
    <ligand>
        <name>Zn(2+)</name>
        <dbReference type="ChEBI" id="CHEBI:29105"/>
    </ligand>
</feature>
<feature type="transmembrane region" description="Helical" evidence="7">
    <location>
        <begin position="261"/>
        <end position="281"/>
    </location>
</feature>
<comment type="subcellular location">
    <subcellularLocation>
        <location evidence="1">Membrane</location>
        <topology evidence="1">Multi-pass membrane protein</topology>
    </subcellularLocation>
</comment>
<dbReference type="GO" id="GO:0038023">
    <property type="term" value="F:signaling receptor activity"/>
    <property type="evidence" value="ECO:0007669"/>
    <property type="project" value="TreeGrafter"/>
</dbReference>
<keyword evidence="4 7" id="KW-1133">Transmembrane helix</keyword>
<evidence type="ECO:0000256" key="1">
    <source>
        <dbReference type="ARBA" id="ARBA00004141"/>
    </source>
</evidence>
<dbReference type="STRING" id="1042311.A0A2T3ZEM6"/>
<feature type="transmembrane region" description="Helical" evidence="7">
    <location>
        <begin position="190"/>
        <end position="212"/>
    </location>
</feature>
<keyword evidence="3 7" id="KW-0812">Transmembrane</keyword>
<sequence length="303" mass="34391">METPTVRLTSKARTVTWHEVSEWQQDNKYIFSGYRPEKADYMEILTSLTFLHNETCNVYTHLIGALLLPLIAITVMQILSEPQFLDVSRSDYIVFGIFFCCAECCLIFSATYHLVGSHSHAVEQFWLRMDLLGIIIVTVGTFIPGIYYVFVCEPNLQKLHWAIITISGSATASLTSLPKFRTLRWRKVRMGAYVALGASAFIPLLHGVQLYGLEYMLQYSGMKWYLLELVFYGGGVGFYGLRIPERFAPGKFDIWGGSHQIFHVCILCAMYIHTTALIQSFTACHTLDVCSIQTAHRDGHSNK</sequence>
<evidence type="ECO:0000256" key="2">
    <source>
        <dbReference type="ARBA" id="ARBA00007018"/>
    </source>
</evidence>
<dbReference type="PANTHER" id="PTHR20855:SF52">
    <property type="entry name" value="ADIPONECTIN RECEPTOR PROTEIN"/>
    <property type="match status" value="1"/>
</dbReference>
<evidence type="ECO:0000256" key="4">
    <source>
        <dbReference type="ARBA" id="ARBA00022989"/>
    </source>
</evidence>
<dbReference type="AlphaFoldDB" id="A0A2T3ZEM6"/>